<organism evidence="1 2">
    <name type="scientific">Populus alba x Populus x berolinensis</name>
    <dbReference type="NCBI Taxonomy" id="444605"/>
    <lineage>
        <taxon>Eukaryota</taxon>
        <taxon>Viridiplantae</taxon>
        <taxon>Streptophyta</taxon>
        <taxon>Embryophyta</taxon>
        <taxon>Tracheophyta</taxon>
        <taxon>Spermatophyta</taxon>
        <taxon>Magnoliopsida</taxon>
        <taxon>eudicotyledons</taxon>
        <taxon>Gunneridae</taxon>
        <taxon>Pentapetalae</taxon>
        <taxon>rosids</taxon>
        <taxon>fabids</taxon>
        <taxon>Malpighiales</taxon>
        <taxon>Salicaceae</taxon>
        <taxon>Saliceae</taxon>
        <taxon>Populus</taxon>
    </lineage>
</organism>
<protein>
    <submittedName>
        <fullName evidence="1">Uncharacterized protein</fullName>
    </submittedName>
</protein>
<reference evidence="1" key="1">
    <citation type="journal article" date="2023" name="Mol. Ecol. Resour.">
        <title>Chromosome-level genome assembly of a triploid poplar Populus alba 'Berolinensis'.</title>
        <authorList>
            <person name="Chen S."/>
            <person name="Yu Y."/>
            <person name="Wang X."/>
            <person name="Wang S."/>
            <person name="Zhang T."/>
            <person name="Zhou Y."/>
            <person name="He R."/>
            <person name="Meng N."/>
            <person name="Wang Y."/>
            <person name="Liu W."/>
            <person name="Liu Z."/>
            <person name="Liu J."/>
            <person name="Guo Q."/>
            <person name="Huang H."/>
            <person name="Sederoff R.R."/>
            <person name="Wang G."/>
            <person name="Qu G."/>
            <person name="Chen S."/>
        </authorList>
    </citation>
    <scope>NUCLEOTIDE SEQUENCE</scope>
    <source>
        <strain evidence="1">SC-2020</strain>
    </source>
</reference>
<evidence type="ECO:0000313" key="2">
    <source>
        <dbReference type="Proteomes" id="UP001164929"/>
    </source>
</evidence>
<proteinExistence type="predicted"/>
<name>A0AAD6QAD1_9ROSI</name>
<comment type="caution">
    <text evidence="1">The sequence shown here is derived from an EMBL/GenBank/DDBJ whole genome shotgun (WGS) entry which is preliminary data.</text>
</comment>
<dbReference type="Proteomes" id="UP001164929">
    <property type="component" value="Chromosome 9"/>
</dbReference>
<sequence length="52" mass="5714">MAFSPTRSSACFTICVETVFLCQIKGLGTKSRKPLVSDYTPLMLVMLTLLSN</sequence>
<accession>A0AAD6QAD1</accession>
<evidence type="ECO:0000313" key="1">
    <source>
        <dbReference type="EMBL" id="KAJ6984906.1"/>
    </source>
</evidence>
<dbReference type="AlphaFoldDB" id="A0AAD6QAD1"/>
<gene>
    <name evidence="1" type="ORF">NC653_023022</name>
</gene>
<keyword evidence="2" id="KW-1185">Reference proteome</keyword>
<dbReference type="EMBL" id="JAQIZT010000009">
    <property type="protein sequence ID" value="KAJ6984906.1"/>
    <property type="molecule type" value="Genomic_DNA"/>
</dbReference>